<protein>
    <submittedName>
        <fullName evidence="1">Maleate cis-trans isomerase</fullName>
    </submittedName>
</protein>
<dbReference type="PANTHER" id="PTHR40267">
    <property type="entry name" value="BLR3294 PROTEIN"/>
    <property type="match status" value="1"/>
</dbReference>
<accession>A0A1G8KL25</accession>
<dbReference type="InterPro" id="IPR053714">
    <property type="entry name" value="Iso_Racemase_Enz_sf"/>
</dbReference>
<dbReference type="InterPro" id="IPR026286">
    <property type="entry name" value="MaiA/AMDase"/>
</dbReference>
<dbReference type="PANTHER" id="PTHR40267:SF1">
    <property type="entry name" value="BLR3294 PROTEIN"/>
    <property type="match status" value="1"/>
</dbReference>
<dbReference type="AlphaFoldDB" id="A0A1G8KL25"/>
<keyword evidence="2" id="KW-1185">Reference proteome</keyword>
<name>A0A1G8KL25_9MICC</name>
<proteinExistence type="predicted"/>
<dbReference type="Gene3D" id="3.40.50.12500">
    <property type="match status" value="1"/>
</dbReference>
<sequence>MGVTIGMLYPGFGAEDDYPYLEEILGEGVSLPLVHTSVGVDAHEVEALLDLGRSERLLEGAQELRTAAPDAVMWACTSGSFVFGWNGARQQAREVQDALQVPTSSTSLAFVDAIRALGMDRVAVAATYPEEVSRHFVDLLGCGGIDVTRLVSHDIATAALAGELDREGVLELARSNDSPEAQAILIPDTALHTARWINELEETLGKPVLTANQVTAWQGLRLAGALRPCAALGHLFAETAGVPAGA</sequence>
<gene>
    <name evidence="1" type="ORF">SAMN04488693_11178</name>
</gene>
<reference evidence="1 2" key="1">
    <citation type="submission" date="2016-10" db="EMBL/GenBank/DDBJ databases">
        <authorList>
            <person name="de Groot N.N."/>
        </authorList>
    </citation>
    <scope>NUCLEOTIDE SEQUENCE [LARGE SCALE GENOMIC DNA]</scope>
    <source>
        <strain evidence="1 2">NP_1H</strain>
    </source>
</reference>
<evidence type="ECO:0000313" key="2">
    <source>
        <dbReference type="Proteomes" id="UP000199258"/>
    </source>
</evidence>
<dbReference type="Pfam" id="PF17645">
    <property type="entry name" value="Amdase"/>
    <property type="match status" value="1"/>
</dbReference>
<dbReference type="RefSeq" id="WP_090587108.1">
    <property type="nucleotide sequence ID" value="NZ_FNDT01000011.1"/>
</dbReference>
<dbReference type="EMBL" id="FNDT01000011">
    <property type="protein sequence ID" value="SDI44098.1"/>
    <property type="molecule type" value="Genomic_DNA"/>
</dbReference>
<organism evidence="1 2">
    <name type="scientific">Arthrobacter subterraneus</name>
    <dbReference type="NCBI Taxonomy" id="335973"/>
    <lineage>
        <taxon>Bacteria</taxon>
        <taxon>Bacillati</taxon>
        <taxon>Actinomycetota</taxon>
        <taxon>Actinomycetes</taxon>
        <taxon>Micrococcales</taxon>
        <taxon>Micrococcaceae</taxon>
        <taxon>Arthrobacter</taxon>
    </lineage>
</organism>
<evidence type="ECO:0000313" key="1">
    <source>
        <dbReference type="EMBL" id="SDI44098.1"/>
    </source>
</evidence>
<dbReference type="Proteomes" id="UP000199258">
    <property type="component" value="Unassembled WGS sequence"/>
</dbReference>
<dbReference type="STRING" id="335973.SAMN04488693_11178"/>
<dbReference type="GO" id="GO:0016853">
    <property type="term" value="F:isomerase activity"/>
    <property type="evidence" value="ECO:0007669"/>
    <property type="project" value="UniProtKB-KW"/>
</dbReference>
<dbReference type="OrthoDB" id="4537983at2"/>
<keyword evidence="1" id="KW-0413">Isomerase</keyword>